<feature type="region of interest" description="Disordered" evidence="1">
    <location>
        <begin position="1"/>
        <end position="45"/>
    </location>
</feature>
<evidence type="ECO:0000313" key="2">
    <source>
        <dbReference type="EMBL" id="CDI81319.1"/>
    </source>
</evidence>
<gene>
    <name evidence="2" type="ORF">EAH_00004200</name>
</gene>
<accession>U6GRU8</accession>
<dbReference type="Proteomes" id="UP000018050">
    <property type="component" value="Unassembled WGS sequence"/>
</dbReference>
<reference evidence="2" key="1">
    <citation type="submission" date="2013-10" db="EMBL/GenBank/DDBJ databases">
        <title>Genomic analysis of the causative agents of coccidiosis in chickens.</title>
        <authorList>
            <person name="Reid A.J."/>
            <person name="Blake D."/>
            <person name="Billington K."/>
            <person name="Browne H."/>
            <person name="Dunn M."/>
            <person name="Hung S."/>
            <person name="Kawahara F."/>
            <person name="Miranda-Saavedra D."/>
            <person name="Mourier T."/>
            <person name="Nagra H."/>
            <person name="Otto T.D."/>
            <person name="Rawlings N."/>
            <person name="Sanchez A."/>
            <person name="Sanders M."/>
            <person name="Subramaniam C."/>
            <person name="Tay Y."/>
            <person name="Dear P."/>
            <person name="Doerig C."/>
            <person name="Gruber A."/>
            <person name="Parkinson J."/>
            <person name="Shirley M."/>
            <person name="Wan K.L."/>
            <person name="Berriman M."/>
            <person name="Tomley F."/>
            <person name="Pain A."/>
        </authorList>
    </citation>
    <scope>NUCLEOTIDE SEQUENCE [LARGE SCALE GENOMIC DNA]</scope>
    <source>
        <strain evidence="2">Houghton</strain>
    </source>
</reference>
<protein>
    <submittedName>
        <fullName evidence="2">Uncharacterized protein</fullName>
    </submittedName>
</protein>
<dbReference type="VEuPathDB" id="ToxoDB:EAH_00004200"/>
<sequence length="94" mass="10068">MSTVHILPARPGPLKEPSLPSLDASELHPLPVTGQLGQPPEPSTFPGDLCRVAYPDAWAEFQPGGCNLGLPYQYQMAKDLVRLFSGSPKIVKGS</sequence>
<evidence type="ECO:0000256" key="1">
    <source>
        <dbReference type="SAM" id="MobiDB-lite"/>
    </source>
</evidence>
<reference evidence="2" key="2">
    <citation type="submission" date="2013-10" db="EMBL/GenBank/DDBJ databases">
        <authorList>
            <person name="Aslett M."/>
        </authorList>
    </citation>
    <scope>NUCLEOTIDE SEQUENCE [LARGE SCALE GENOMIC DNA]</scope>
    <source>
        <strain evidence="2">Houghton</strain>
    </source>
</reference>
<name>U6GRU8_EIMAC</name>
<evidence type="ECO:0000313" key="3">
    <source>
        <dbReference type="Proteomes" id="UP000018050"/>
    </source>
</evidence>
<dbReference type="RefSeq" id="XP_013248929.1">
    <property type="nucleotide sequence ID" value="XM_013393475.1"/>
</dbReference>
<organism evidence="2 3">
    <name type="scientific">Eimeria acervulina</name>
    <name type="common">Coccidian parasite</name>
    <dbReference type="NCBI Taxonomy" id="5801"/>
    <lineage>
        <taxon>Eukaryota</taxon>
        <taxon>Sar</taxon>
        <taxon>Alveolata</taxon>
        <taxon>Apicomplexa</taxon>
        <taxon>Conoidasida</taxon>
        <taxon>Coccidia</taxon>
        <taxon>Eucoccidiorida</taxon>
        <taxon>Eimeriorina</taxon>
        <taxon>Eimeriidae</taxon>
        <taxon>Eimeria</taxon>
    </lineage>
</organism>
<proteinExistence type="predicted"/>
<dbReference type="GeneID" id="25268490"/>
<dbReference type="AlphaFoldDB" id="U6GRU8"/>
<keyword evidence="3" id="KW-1185">Reference proteome</keyword>
<dbReference type="EMBL" id="HG671592">
    <property type="protein sequence ID" value="CDI81319.1"/>
    <property type="molecule type" value="Genomic_DNA"/>
</dbReference>